<evidence type="ECO:0000313" key="3">
    <source>
        <dbReference type="Proteomes" id="UP001597100"/>
    </source>
</evidence>
<sequence length="154" mass="17579">MKNWNFKVTSGPKEMGEKLESSLGGVDRFVLNMNSDKRNTVRFKIRKRLSLPFEINTQNNLIVKGKILKGDAENETDVEVSFSHHPLAKLLIFGHIILGLSLFTGLFLKFASNTYMFIVGGLLLVIGSLLWIHMRRDFDKHVQEYKNLISGILE</sequence>
<evidence type="ECO:0000313" key="2">
    <source>
        <dbReference type="EMBL" id="MFD0976188.1"/>
    </source>
</evidence>
<keyword evidence="1" id="KW-0812">Transmembrane</keyword>
<dbReference type="EMBL" id="JBHTJP010000032">
    <property type="protein sequence ID" value="MFD0976188.1"/>
    <property type="molecule type" value="Genomic_DNA"/>
</dbReference>
<comment type="caution">
    <text evidence="2">The sequence shown here is derived from an EMBL/GenBank/DDBJ whole genome shotgun (WGS) entry which is preliminary data.</text>
</comment>
<evidence type="ECO:0000256" key="1">
    <source>
        <dbReference type="SAM" id="Phobius"/>
    </source>
</evidence>
<gene>
    <name evidence="2" type="ORF">ACFQ1G_05220</name>
</gene>
<reference evidence="3" key="1">
    <citation type="journal article" date="2019" name="Int. J. Syst. Evol. Microbiol.">
        <title>The Global Catalogue of Microorganisms (GCM) 10K type strain sequencing project: providing services to taxonomists for standard genome sequencing and annotation.</title>
        <authorList>
            <consortium name="The Broad Institute Genomics Platform"/>
            <consortium name="The Broad Institute Genome Sequencing Center for Infectious Disease"/>
            <person name="Wu L."/>
            <person name="Ma J."/>
        </authorList>
    </citation>
    <scope>NUCLEOTIDE SEQUENCE [LARGE SCALE GENOMIC DNA]</scope>
    <source>
        <strain evidence="3">CCUG 60898</strain>
    </source>
</reference>
<name>A0ABW3IF54_9FLAO</name>
<protein>
    <submittedName>
        <fullName evidence="2">DUF423 domain-containing protein</fullName>
    </submittedName>
</protein>
<keyword evidence="1" id="KW-0472">Membrane</keyword>
<dbReference type="RefSeq" id="WP_380737297.1">
    <property type="nucleotide sequence ID" value="NZ_JBHTJP010000032.1"/>
</dbReference>
<feature type="transmembrane region" description="Helical" evidence="1">
    <location>
        <begin position="114"/>
        <end position="132"/>
    </location>
</feature>
<organism evidence="2 3">
    <name type="scientific">Salinimicrobium gaetbulicola</name>
    <dbReference type="NCBI Taxonomy" id="999702"/>
    <lineage>
        <taxon>Bacteria</taxon>
        <taxon>Pseudomonadati</taxon>
        <taxon>Bacteroidota</taxon>
        <taxon>Flavobacteriia</taxon>
        <taxon>Flavobacteriales</taxon>
        <taxon>Flavobacteriaceae</taxon>
        <taxon>Salinimicrobium</taxon>
    </lineage>
</organism>
<keyword evidence="3" id="KW-1185">Reference proteome</keyword>
<dbReference type="Proteomes" id="UP001597100">
    <property type="component" value="Unassembled WGS sequence"/>
</dbReference>
<keyword evidence="1" id="KW-1133">Transmembrane helix</keyword>
<feature type="transmembrane region" description="Helical" evidence="1">
    <location>
        <begin position="90"/>
        <end position="108"/>
    </location>
</feature>
<accession>A0ABW3IF54</accession>
<proteinExistence type="predicted"/>